<dbReference type="PROSITE" id="PS00198">
    <property type="entry name" value="4FE4S_FER_1"/>
    <property type="match status" value="1"/>
</dbReference>
<dbReference type="Gene3D" id="4.10.260.20">
    <property type="entry name" value="Iron hydrogenase, small subunit"/>
    <property type="match status" value="1"/>
</dbReference>
<dbReference type="PROSITE" id="PS51085">
    <property type="entry name" value="2FE2S_FER_2"/>
    <property type="match status" value="1"/>
</dbReference>
<dbReference type="InterPro" id="IPR019574">
    <property type="entry name" value="NADH_UbQ_OxRdtase_Gsu_4Fe4S-bd"/>
</dbReference>
<dbReference type="InterPro" id="IPR013352">
    <property type="entry name" value="Fe_hydrogenase_subset"/>
</dbReference>
<feature type="domain" description="4Fe-4S ferredoxin-type" evidence="6">
    <location>
        <begin position="186"/>
        <end position="214"/>
    </location>
</feature>
<dbReference type="Pfam" id="PF10588">
    <property type="entry name" value="NADH-G_4Fe-4S_3"/>
    <property type="match status" value="1"/>
</dbReference>
<dbReference type="NCBIfam" id="TIGR02512">
    <property type="entry name" value="FeFe_hydrog_A"/>
    <property type="match status" value="1"/>
</dbReference>
<dbReference type="Gene3D" id="3.30.70.20">
    <property type="match status" value="1"/>
</dbReference>
<dbReference type="InterPro" id="IPR003149">
    <property type="entry name" value="Fe_hydrogenase_ssu"/>
</dbReference>
<accession>A0ABW9KCF4</accession>
<evidence type="ECO:0000256" key="4">
    <source>
        <dbReference type="ARBA" id="ARBA00023014"/>
    </source>
</evidence>
<dbReference type="InterPro" id="IPR017896">
    <property type="entry name" value="4Fe4S_Fe-S-bd"/>
</dbReference>
<dbReference type="SUPFAM" id="SSF54862">
    <property type="entry name" value="4Fe-4S ferredoxins"/>
    <property type="match status" value="1"/>
</dbReference>
<proteinExistence type="predicted"/>
<protein>
    <submittedName>
        <fullName evidence="8">NADH-dependent [FeFe] hydrogenase, group A6</fullName>
    </submittedName>
</protein>
<dbReference type="InterPro" id="IPR009016">
    <property type="entry name" value="Fe_hydrogenase"/>
</dbReference>
<dbReference type="Proteomes" id="UP001634413">
    <property type="component" value="Unassembled WGS sequence"/>
</dbReference>
<dbReference type="Gene3D" id="3.40.950.10">
    <property type="entry name" value="Fe-only Hydrogenase (Larger Subunit), Chain L, domain 3"/>
    <property type="match status" value="1"/>
</dbReference>
<dbReference type="Pfam" id="PF13510">
    <property type="entry name" value="Fer2_4"/>
    <property type="match status" value="1"/>
</dbReference>
<dbReference type="CDD" id="cd00207">
    <property type="entry name" value="fer2"/>
    <property type="match status" value="1"/>
</dbReference>
<dbReference type="PROSITE" id="PS51379">
    <property type="entry name" value="4FE4S_FER_2"/>
    <property type="match status" value="2"/>
</dbReference>
<keyword evidence="1" id="KW-0004">4Fe-4S</keyword>
<dbReference type="SUPFAM" id="SSF54292">
    <property type="entry name" value="2Fe-2S ferredoxin-like"/>
    <property type="match status" value="1"/>
</dbReference>
<feature type="domain" description="4Fe-4S His(Cys)3-ligated-type" evidence="7">
    <location>
        <begin position="83"/>
        <end position="122"/>
    </location>
</feature>
<name>A0ABW9KCF4_9FIRM</name>
<evidence type="ECO:0000259" key="6">
    <source>
        <dbReference type="PROSITE" id="PS51379"/>
    </source>
</evidence>
<keyword evidence="3" id="KW-0408">Iron</keyword>
<dbReference type="PROSITE" id="PS51839">
    <property type="entry name" value="4FE4S_HC3"/>
    <property type="match status" value="1"/>
</dbReference>
<dbReference type="SMART" id="SM00929">
    <property type="entry name" value="NADH-G_4Fe-4S_3"/>
    <property type="match status" value="1"/>
</dbReference>
<dbReference type="InterPro" id="IPR001041">
    <property type="entry name" value="2Fe-2S_ferredoxin-type"/>
</dbReference>
<organism evidence="8 9">
    <name type="scientific">Finegoldia dalianensis</name>
    <dbReference type="NCBI Taxonomy" id="3145239"/>
    <lineage>
        <taxon>Bacteria</taxon>
        <taxon>Bacillati</taxon>
        <taxon>Bacillota</taxon>
        <taxon>Tissierellia</taxon>
        <taxon>Tissierellales</taxon>
        <taxon>Peptoniphilaceae</taxon>
        <taxon>Finegoldia</taxon>
    </lineage>
</organism>
<feature type="domain" description="2Fe-2S ferredoxin-type" evidence="5">
    <location>
        <begin position="1"/>
        <end position="83"/>
    </location>
</feature>
<dbReference type="RefSeq" id="WP_412701463.1">
    <property type="nucleotide sequence ID" value="NZ_JBDLBQ010000003.1"/>
</dbReference>
<comment type="caution">
    <text evidence="8">The sequence shown here is derived from an EMBL/GenBank/DDBJ whole genome shotgun (WGS) entry which is preliminary data.</text>
</comment>
<dbReference type="SMART" id="SM00902">
    <property type="entry name" value="Fe_hyd_SSU"/>
    <property type="match status" value="1"/>
</dbReference>
<gene>
    <name evidence="8" type="ORF">ABDJ34_03980</name>
</gene>
<evidence type="ECO:0000256" key="2">
    <source>
        <dbReference type="ARBA" id="ARBA00022723"/>
    </source>
</evidence>
<dbReference type="Gene3D" id="3.10.20.740">
    <property type="match status" value="1"/>
</dbReference>
<dbReference type="InterPro" id="IPR050340">
    <property type="entry name" value="Cytosolic_Fe-S_CAF"/>
</dbReference>
<evidence type="ECO:0000313" key="8">
    <source>
        <dbReference type="EMBL" id="MFN2102064.1"/>
    </source>
</evidence>
<keyword evidence="9" id="KW-1185">Reference proteome</keyword>
<reference evidence="8 9" key="1">
    <citation type="journal article" date="2024" name="Anaerobe">
        <title>The identification of Finegoldia dalianensis sp. nov., isolated from the pus of a patient with skin abscess and genomic analysis of the strains belonging to Finegoldia genus.</title>
        <authorList>
            <person name="Li Y."/>
            <person name="Wang Y."/>
            <person name="Xiao D."/>
            <person name="Wang J."/>
            <person name="Jin D."/>
        </authorList>
    </citation>
    <scope>NUCLEOTIDE SEQUENCE [LARGE SCALE GENOMIC DNA]</scope>
    <source>
        <strain evidence="8 9">LY240594</strain>
    </source>
</reference>
<dbReference type="Pfam" id="PF12838">
    <property type="entry name" value="Fer4_7"/>
    <property type="match status" value="1"/>
</dbReference>
<dbReference type="InterPro" id="IPR036991">
    <property type="entry name" value="Fe_hydrogenase_ssu_sf"/>
</dbReference>
<dbReference type="NCBIfam" id="NF040763">
    <property type="entry name" value="FeFe_hydrog_A6"/>
    <property type="match status" value="1"/>
</dbReference>
<dbReference type="InterPro" id="IPR036010">
    <property type="entry name" value="2Fe-2S_ferredoxin-like_sf"/>
</dbReference>
<dbReference type="EMBL" id="JBDLBQ010000003">
    <property type="protein sequence ID" value="MFN2102064.1"/>
    <property type="molecule type" value="Genomic_DNA"/>
</dbReference>
<evidence type="ECO:0000256" key="1">
    <source>
        <dbReference type="ARBA" id="ARBA00022485"/>
    </source>
</evidence>
<dbReference type="InterPro" id="IPR004108">
    <property type="entry name" value="Fe_hydrogenase_lsu_C"/>
</dbReference>
<dbReference type="InterPro" id="IPR017900">
    <property type="entry name" value="4Fe4S_Fe_S_CS"/>
</dbReference>
<sequence>MLNIKINDVDVQVKEGTTILQACEKINIHIPTLCHLDMHSLGFVNSEANCRVCMVELAHNHKLVPACNTLVKDKMEIRTDTPRVIRTRRTNIELLLSNHPTDCLVCERNGNCELQDLAVLANIKDIRFKGERKIFEPDTSSFSIIRDPNKCILCKRCETMCTNVQSVGTLTSIDRGFETVVGTQYHKPMIDTNCVFCGQCLSVCPTGALTEVNNVRKVYKALNDEEKVVLVQTAPAVRVALGEEFGMEVGSVVTGKMVTALRKIGFDYVFDTDFAADLTTMEEAYEFVDRFKKQENLPILTSCCPSWVKFIEHNFPDMLNIPSTCKSPHEMFGSVAKTYFAEKIGVDPRNIVVVSVMPCVAKKYESARPELGLTEDISDVDYVISTRELAHMIKEYSLDFPSLEDSEFDDPLGESSGAGVIFGSSGGVLEAAVRTAYNMLTGEDLEQLEFKELKEMRGIKESRIEILGKEVKVAVASGLANARRLLESIRDGKAHYDIIEIMACPGGCIGGAGQPLLRGNVSKLEKRMNAIHKEDRDKPIRRSYENKSIKKIYNEYLDAPGSEKAHHLLHTEYSSRAKY</sequence>
<feature type="domain" description="4Fe-4S ferredoxin-type" evidence="6">
    <location>
        <begin position="142"/>
        <end position="173"/>
    </location>
</feature>
<evidence type="ECO:0000259" key="5">
    <source>
        <dbReference type="PROSITE" id="PS51085"/>
    </source>
</evidence>
<keyword evidence="4" id="KW-0411">Iron-sulfur</keyword>
<dbReference type="PANTHER" id="PTHR11615">
    <property type="entry name" value="NITRATE, FORMATE, IRON DEHYDROGENASE"/>
    <property type="match status" value="1"/>
</dbReference>
<keyword evidence="2" id="KW-0479">Metal-binding</keyword>
<evidence type="ECO:0000313" key="9">
    <source>
        <dbReference type="Proteomes" id="UP001634413"/>
    </source>
</evidence>
<evidence type="ECO:0000256" key="3">
    <source>
        <dbReference type="ARBA" id="ARBA00023004"/>
    </source>
</evidence>
<evidence type="ECO:0000259" key="7">
    <source>
        <dbReference type="PROSITE" id="PS51839"/>
    </source>
</evidence>
<dbReference type="Gene3D" id="3.40.50.1780">
    <property type="match status" value="1"/>
</dbReference>
<dbReference type="SUPFAM" id="SSF53920">
    <property type="entry name" value="Fe-only hydrogenase"/>
    <property type="match status" value="1"/>
</dbReference>
<dbReference type="Pfam" id="PF02256">
    <property type="entry name" value="Fe_hyd_SSU"/>
    <property type="match status" value="1"/>
</dbReference>
<dbReference type="InterPro" id="IPR049830">
    <property type="entry name" value="HndD"/>
</dbReference>
<dbReference type="Pfam" id="PF02906">
    <property type="entry name" value="Fe_hyd_lg_C"/>
    <property type="match status" value="1"/>
</dbReference>